<evidence type="ECO:0000313" key="2">
    <source>
        <dbReference type="EMBL" id="ORW24349.1"/>
    </source>
</evidence>
<dbReference type="OrthoDB" id="4619761at2"/>
<organism evidence="2 3">
    <name type="scientific">Mycobacterium palustre</name>
    <dbReference type="NCBI Taxonomy" id="153971"/>
    <lineage>
        <taxon>Bacteria</taxon>
        <taxon>Bacillati</taxon>
        <taxon>Actinomycetota</taxon>
        <taxon>Actinomycetes</taxon>
        <taxon>Mycobacteriales</taxon>
        <taxon>Mycobacteriaceae</taxon>
        <taxon>Mycobacterium</taxon>
        <taxon>Mycobacterium simiae complex</taxon>
    </lineage>
</organism>
<dbReference type="EMBL" id="LQPJ01000102">
    <property type="protein sequence ID" value="ORW24349.1"/>
    <property type="molecule type" value="Genomic_DNA"/>
</dbReference>
<dbReference type="RefSeq" id="WP_085078667.1">
    <property type="nucleotide sequence ID" value="NZ_LQPJ01000102.1"/>
</dbReference>
<proteinExistence type="predicted"/>
<evidence type="ECO:0000313" key="3">
    <source>
        <dbReference type="Proteomes" id="UP000193529"/>
    </source>
</evidence>
<feature type="chain" id="PRO_5039016334" description="Ig-like domain-containing protein" evidence="1">
    <location>
        <begin position="21"/>
        <end position="133"/>
    </location>
</feature>
<accession>A0A1X1ZLU6</accession>
<keyword evidence="1" id="KW-0732">Signal</keyword>
<dbReference type="AlphaFoldDB" id="A0A1X1ZLU6"/>
<sequence>MRIYPIIVALMSCISPLALAPVAHADDPVVYEVRSSTIPTANIDWSDTAGTHSLQNVPLPWRTSVMVDNARSDDARLAAEWQPGTITYPNAGRYLWVTLRIYSKGSLLCEITLDVGKTACTGRGYWADSQTPR</sequence>
<comment type="caution">
    <text evidence="2">The sequence shown here is derived from an EMBL/GenBank/DDBJ whole genome shotgun (WGS) entry which is preliminary data.</text>
</comment>
<keyword evidence="3" id="KW-1185">Reference proteome</keyword>
<gene>
    <name evidence="2" type="ORF">AWC19_09575</name>
</gene>
<reference evidence="2 3" key="1">
    <citation type="submission" date="2016-01" db="EMBL/GenBank/DDBJ databases">
        <title>The new phylogeny of the genus Mycobacterium.</title>
        <authorList>
            <person name="Tarcisio F."/>
            <person name="Conor M."/>
            <person name="Antonella G."/>
            <person name="Elisabetta G."/>
            <person name="Giulia F.S."/>
            <person name="Sara T."/>
            <person name="Anna F."/>
            <person name="Clotilde B."/>
            <person name="Roberto B."/>
            <person name="Veronica D.S."/>
            <person name="Fabio R."/>
            <person name="Monica P."/>
            <person name="Olivier J."/>
            <person name="Enrico T."/>
            <person name="Nicola S."/>
        </authorList>
    </citation>
    <scope>NUCLEOTIDE SEQUENCE [LARGE SCALE GENOMIC DNA]</scope>
    <source>
        <strain evidence="2 3">DSM 44572</strain>
    </source>
</reference>
<evidence type="ECO:0000256" key="1">
    <source>
        <dbReference type="SAM" id="SignalP"/>
    </source>
</evidence>
<dbReference type="Proteomes" id="UP000193529">
    <property type="component" value="Unassembled WGS sequence"/>
</dbReference>
<dbReference type="Gene3D" id="2.60.40.2880">
    <property type="entry name" value="MmpS1-5, C-terminal soluble domain"/>
    <property type="match status" value="1"/>
</dbReference>
<feature type="signal peptide" evidence="1">
    <location>
        <begin position="1"/>
        <end position="20"/>
    </location>
</feature>
<protein>
    <recommendedName>
        <fullName evidence="4">Ig-like domain-containing protein</fullName>
    </recommendedName>
</protein>
<dbReference type="InterPro" id="IPR038468">
    <property type="entry name" value="MmpS_C"/>
</dbReference>
<evidence type="ECO:0008006" key="4">
    <source>
        <dbReference type="Google" id="ProtNLM"/>
    </source>
</evidence>
<name>A0A1X1ZLU6_9MYCO</name>